<evidence type="ECO:0000313" key="1">
    <source>
        <dbReference type="EMBL" id="CAG9326885.1"/>
    </source>
</evidence>
<protein>
    <recommendedName>
        <fullName evidence="3">Globin</fullName>
    </recommendedName>
</protein>
<dbReference type="GO" id="GO:0019825">
    <property type="term" value="F:oxygen binding"/>
    <property type="evidence" value="ECO:0007669"/>
    <property type="project" value="InterPro"/>
</dbReference>
<gene>
    <name evidence="1" type="ORF">BSTOLATCC_MIC42145</name>
</gene>
<dbReference type="SUPFAM" id="SSF46458">
    <property type="entry name" value="Globin-like"/>
    <property type="match status" value="1"/>
</dbReference>
<comment type="caution">
    <text evidence="1">The sequence shown here is derived from an EMBL/GenBank/DDBJ whole genome shotgun (WGS) entry which is preliminary data.</text>
</comment>
<dbReference type="Proteomes" id="UP001162131">
    <property type="component" value="Unassembled WGS sequence"/>
</dbReference>
<organism evidence="1 2">
    <name type="scientific">Blepharisma stoltei</name>
    <dbReference type="NCBI Taxonomy" id="1481888"/>
    <lineage>
        <taxon>Eukaryota</taxon>
        <taxon>Sar</taxon>
        <taxon>Alveolata</taxon>
        <taxon>Ciliophora</taxon>
        <taxon>Postciliodesmatophora</taxon>
        <taxon>Heterotrichea</taxon>
        <taxon>Heterotrichida</taxon>
        <taxon>Blepharismidae</taxon>
        <taxon>Blepharisma</taxon>
    </lineage>
</organism>
<dbReference type="InterPro" id="IPR012292">
    <property type="entry name" value="Globin/Proto"/>
</dbReference>
<evidence type="ECO:0008006" key="3">
    <source>
        <dbReference type="Google" id="ProtNLM"/>
    </source>
</evidence>
<accession>A0AAU9JMR0</accession>
<keyword evidence="2" id="KW-1185">Reference proteome</keyword>
<dbReference type="Gene3D" id="1.10.490.10">
    <property type="entry name" value="Globins"/>
    <property type="match status" value="1"/>
</dbReference>
<reference evidence="1" key="1">
    <citation type="submission" date="2021-09" db="EMBL/GenBank/DDBJ databases">
        <authorList>
            <consortium name="AG Swart"/>
            <person name="Singh M."/>
            <person name="Singh A."/>
            <person name="Seah K."/>
            <person name="Emmerich C."/>
        </authorList>
    </citation>
    <scope>NUCLEOTIDE SEQUENCE</scope>
    <source>
        <strain evidence="1">ATCC30299</strain>
    </source>
</reference>
<sequence length="115" mass="13712">MLYRYGNIEFWNHAIVILHEKLRSDPTLRHYFERRTPSEVQSINFAILKAGLGYADDNYEEVLKYAHQDRGITQDHMTRFITYLRQTLYEVGIEPEDINIIIGRISEYTPYIVDE</sequence>
<proteinExistence type="predicted"/>
<dbReference type="InterPro" id="IPR009050">
    <property type="entry name" value="Globin-like_sf"/>
</dbReference>
<dbReference type="EMBL" id="CAJZBQ010000041">
    <property type="protein sequence ID" value="CAG9326885.1"/>
    <property type="molecule type" value="Genomic_DNA"/>
</dbReference>
<name>A0AAU9JMR0_9CILI</name>
<evidence type="ECO:0000313" key="2">
    <source>
        <dbReference type="Proteomes" id="UP001162131"/>
    </source>
</evidence>
<dbReference type="AlphaFoldDB" id="A0AAU9JMR0"/>
<dbReference type="GO" id="GO:0020037">
    <property type="term" value="F:heme binding"/>
    <property type="evidence" value="ECO:0007669"/>
    <property type="project" value="InterPro"/>
</dbReference>